<evidence type="ECO:0000256" key="4">
    <source>
        <dbReference type="ARBA" id="ARBA00022692"/>
    </source>
</evidence>
<keyword evidence="5" id="KW-0862">Zinc</keyword>
<keyword evidence="4 8" id="KW-0812">Transmembrane</keyword>
<evidence type="ECO:0000313" key="10">
    <source>
        <dbReference type="Proteomes" id="UP000033632"/>
    </source>
</evidence>
<organism evidence="9 10">
    <name type="scientific">Devosia geojensis</name>
    <dbReference type="NCBI Taxonomy" id="443610"/>
    <lineage>
        <taxon>Bacteria</taxon>
        <taxon>Pseudomonadati</taxon>
        <taxon>Pseudomonadota</taxon>
        <taxon>Alphaproteobacteria</taxon>
        <taxon>Hyphomicrobiales</taxon>
        <taxon>Devosiaceae</taxon>
        <taxon>Devosia</taxon>
    </lineage>
</organism>
<dbReference type="EMBL" id="JZEX01000056">
    <property type="protein sequence ID" value="KKB12920.1"/>
    <property type="molecule type" value="Genomic_DNA"/>
</dbReference>
<reference evidence="9 10" key="1">
    <citation type="submission" date="2015-03" db="EMBL/GenBank/DDBJ databases">
        <authorList>
            <person name="Hassan Y.I."/>
            <person name="Lepp D."/>
            <person name="Li X.-Z."/>
            <person name="Zhou T."/>
        </authorList>
    </citation>
    <scope>NUCLEOTIDE SEQUENCE [LARGE SCALE GENOMIC DNA]</scope>
    <source>
        <strain evidence="9 10">BD-c194</strain>
    </source>
</reference>
<protein>
    <submittedName>
        <fullName evidence="9">Zinc/iron permease</fullName>
    </submittedName>
</protein>
<dbReference type="GO" id="GO:0005886">
    <property type="term" value="C:plasma membrane"/>
    <property type="evidence" value="ECO:0007669"/>
    <property type="project" value="UniProtKB-SubCell"/>
</dbReference>
<name>A0A0F5FWG4_9HYPH</name>
<dbReference type="PANTHER" id="PTHR11040:SF211">
    <property type="entry name" value="ZINC TRANSPORTER ZIP11"/>
    <property type="match status" value="1"/>
</dbReference>
<evidence type="ECO:0000256" key="8">
    <source>
        <dbReference type="SAM" id="Phobius"/>
    </source>
</evidence>
<accession>A0A0F5FWG4</accession>
<dbReference type="STRING" id="443610.VE25_05030"/>
<keyword evidence="6 8" id="KW-1133">Transmembrane helix</keyword>
<feature type="transmembrane region" description="Helical" evidence="8">
    <location>
        <begin position="240"/>
        <end position="257"/>
    </location>
</feature>
<evidence type="ECO:0000256" key="3">
    <source>
        <dbReference type="ARBA" id="ARBA00022475"/>
    </source>
</evidence>
<evidence type="ECO:0000313" key="9">
    <source>
        <dbReference type="EMBL" id="KKB12920.1"/>
    </source>
</evidence>
<evidence type="ECO:0000256" key="2">
    <source>
        <dbReference type="ARBA" id="ARBA00006939"/>
    </source>
</evidence>
<dbReference type="InterPro" id="IPR003689">
    <property type="entry name" value="ZIP"/>
</dbReference>
<gene>
    <name evidence="9" type="ORF">VE25_05030</name>
</gene>
<dbReference type="Proteomes" id="UP000033632">
    <property type="component" value="Unassembled WGS sequence"/>
</dbReference>
<evidence type="ECO:0000256" key="6">
    <source>
        <dbReference type="ARBA" id="ARBA00022989"/>
    </source>
</evidence>
<dbReference type="GO" id="GO:0005385">
    <property type="term" value="F:zinc ion transmembrane transporter activity"/>
    <property type="evidence" value="ECO:0007669"/>
    <property type="project" value="TreeGrafter"/>
</dbReference>
<evidence type="ECO:0000256" key="5">
    <source>
        <dbReference type="ARBA" id="ARBA00022833"/>
    </source>
</evidence>
<feature type="transmembrane region" description="Helical" evidence="8">
    <location>
        <begin position="59"/>
        <end position="81"/>
    </location>
</feature>
<dbReference type="RefSeq" id="WP_046107507.1">
    <property type="nucleotide sequence ID" value="NZ_JZEX01000056.1"/>
</dbReference>
<keyword evidence="3" id="KW-1003">Cell membrane</keyword>
<proteinExistence type="inferred from homology"/>
<keyword evidence="7 8" id="KW-0472">Membrane</keyword>
<dbReference type="PANTHER" id="PTHR11040">
    <property type="entry name" value="ZINC/IRON TRANSPORTER"/>
    <property type="match status" value="1"/>
</dbReference>
<comment type="subcellular location">
    <subcellularLocation>
        <location evidence="1">Cell membrane</location>
        <topology evidence="1">Multi-pass membrane protein</topology>
    </subcellularLocation>
</comment>
<keyword evidence="10" id="KW-1185">Reference proteome</keyword>
<evidence type="ECO:0000256" key="7">
    <source>
        <dbReference type="ARBA" id="ARBA00023136"/>
    </source>
</evidence>
<comment type="similarity">
    <text evidence="2">Belongs to the ZIP transporter (TC 2.A.5) family.</text>
</comment>
<dbReference type="PATRIC" id="fig|443610.3.peg.3494"/>
<comment type="caution">
    <text evidence="9">The sequence shown here is derived from an EMBL/GenBank/DDBJ whole genome shotgun (WGS) entry which is preliminary data.</text>
</comment>
<evidence type="ECO:0000256" key="1">
    <source>
        <dbReference type="ARBA" id="ARBA00004651"/>
    </source>
</evidence>
<dbReference type="AlphaFoldDB" id="A0A0F5FWG4"/>
<feature type="transmembrane region" description="Helical" evidence="8">
    <location>
        <begin position="206"/>
        <end position="228"/>
    </location>
</feature>
<dbReference type="Pfam" id="PF02535">
    <property type="entry name" value="Zip"/>
    <property type="match status" value="1"/>
</dbReference>
<feature type="transmembrane region" description="Helical" evidence="8">
    <location>
        <begin position="33"/>
        <end position="52"/>
    </location>
</feature>
<sequence length="258" mass="26741">MGDFLIIAGIAAAAALASPLGGWIALKTRPNSLMLSIVVGLAGGVLIGTFAFEMMPEALARLPVAIVVVSFAVGFGLVYALDLYLHRGKVAGPEAEENGKVERFHKRHRPRGSIVTVIGSATASEEIIEGITLGAGAAVNTSTAIVIGIALIVDNISEAMSLGALALDGKEEKPKKATMWWTSTVGVSLFVSAMAGWFILRGLPQWAIGALLALGAGAMFNLTIADMIPEADSHQYQRSSAIATAGGFLVAMVLANLQ</sequence>
<dbReference type="OrthoDB" id="7355907at2"/>
<feature type="transmembrane region" description="Helical" evidence="8">
    <location>
        <begin position="179"/>
        <end position="200"/>
    </location>
</feature>